<evidence type="ECO:0000256" key="9">
    <source>
        <dbReference type="ARBA" id="ARBA00022952"/>
    </source>
</evidence>
<keyword evidence="3 15" id="KW-0167">Capsid protein</keyword>
<dbReference type="HAMAP" id="MF_04003">
    <property type="entry name" value="PPV_L2"/>
    <property type="match status" value="1"/>
</dbReference>
<evidence type="ECO:0000313" key="16">
    <source>
        <dbReference type="EMBL" id="AYA94437.1"/>
    </source>
</evidence>
<comment type="subunit">
    <text evidence="15">Interacts with major capsid protein L1. Interacts with E2; this interaction inhibits E2 transcriptional activity but not the DNA replication function E2. Interacts with host HSPA8; this interaction is required for L2 nuclear translocation. Interacts with host importins KPNB2 and KPNB3. Forms a complex with importin alpha2-beta1 heterodimers via interaction with the importin alpha2 adapter. Interacts with host DYNLT1; this interaction is essential for virus intracellular transport during entry. Interacts (via C-terminus) with host retromer subunits VPS35 AND VPS29.</text>
</comment>
<dbReference type="EMBL" id="MH777330">
    <property type="protein sequence ID" value="AYA94437.1"/>
    <property type="molecule type" value="Genomic_DNA"/>
</dbReference>
<dbReference type="Pfam" id="PF00513">
    <property type="entry name" value="Late_protein_L2"/>
    <property type="match status" value="1"/>
</dbReference>
<keyword evidence="1 15" id="KW-1163">Viral penetration into host nucleus</keyword>
<keyword evidence="7 15" id="KW-0946">Virion</keyword>
<comment type="function">
    <text evidence="15">Minor protein of the capsid that localizes along the inner surface of the virion, within the central cavities beneath the L1 pentamers. Plays a role in capsid stabilization through interaction with the major capsid protein L1. Once the virion enters the host cell, L2 escorts the genomic DNA into the nucleus by promoting escape from the endosomal compartments and traffic through the host Golgi network. Mechanistically, the C-terminus of L2 possesses a cell-penetrating peptide that protudes from the host endosome, interacts with host cytoplasmic retromer cargo and thereby mediates the capsid delivery to the host trans-Golgi network. Plays a role through its interaction with host dynein in the intracellular microtubule-dependent transport of viral capsid toward the nucleus. Mediates the viral genome import into the nucleus through binding to host importins. Once within the nucleus, L2 localizes viral genomes to host PML bodies in order to activate early gene expression for establishment of infection. Later on, promotes late gene expression by interacting with the viral E2 protein and by inhibiting its transcriptional activation functions. During virion assembly, encapsidates the genome by direct interaction with the viral DNA.</text>
</comment>
<comment type="similarity">
    <text evidence="15">Belongs to the papillomaviridae L2 protein family.</text>
</comment>
<comment type="PTM">
    <text evidence="15">Highly phosphorylated.</text>
</comment>
<dbReference type="GO" id="GO:0005198">
    <property type="term" value="F:structural molecule activity"/>
    <property type="evidence" value="ECO:0007669"/>
    <property type="project" value="UniProtKB-UniRule"/>
</dbReference>
<evidence type="ECO:0000256" key="3">
    <source>
        <dbReference type="ARBA" id="ARBA00022561"/>
    </source>
</evidence>
<keyword evidence="11 15" id="KW-1176">Cytoplasmic inwards viral transport</keyword>
<comment type="caution">
    <text evidence="15">Lacks conserved residue(s) required for the propagation of feature annotation.</text>
</comment>
<sequence length="525" mass="57138">MEPRAKRRKRDSVQNLYKQCKLTGQCPDDVINKVEGTTLADRLLKILGSVIYLGGLGIGSGRGTGGSTGYRPIGATTPRVTDSVPIRPTIPLDPLAPTDILPVEPGAPSIIPLSETGLPGDPLIEAGGTVISSGPAEIPVLTTIDPISDVTGVEGQPTIITGEDESIAVLDATPRTPAAKKIVVKPSREPSVIHSIPEYTSIDYSVFVDAQLAGDTVGGESIPLDEINLLEEFEIEEPGQKTSTPEQRLGRAFQRARELYNRRISQIRTSNLNFLGDVSRAVQFDFTNPAFEQDVTLQFAQDVDNIAAAPDPDFRDIITLQRPRYSETDTGRVRVSRLGRRGTIVTRSGAQIGENVHFYFDISTIGSDAADAIELSTLGQHSGDSAIVNGLAESSFVDQLENVDILHPDEDLLDTQVEDFSGSHLVLSSSGRRGTVYTIPTLPPGIGLRIFVDDYANNLFVSYPTSTVHPEVLIPTAEHPLEPPVILDFTSNDFYLHPDLLRRRKRKRSDIYDFFADGTLDTSEW</sequence>
<keyword evidence="4 15" id="KW-1048">Host nucleus</keyword>
<evidence type="ECO:0000256" key="12">
    <source>
        <dbReference type="ARBA" id="ARBA00023125"/>
    </source>
</evidence>
<keyword evidence="6" id="KW-1040">Host Golgi apparatus</keyword>
<dbReference type="InterPro" id="IPR000784">
    <property type="entry name" value="Late_L2"/>
</dbReference>
<evidence type="ECO:0000256" key="2">
    <source>
        <dbReference type="ARBA" id="ARBA00022553"/>
    </source>
</evidence>
<evidence type="ECO:0000256" key="6">
    <source>
        <dbReference type="ARBA" id="ARBA00022812"/>
    </source>
</evidence>
<evidence type="ECO:0000256" key="13">
    <source>
        <dbReference type="ARBA" id="ARBA00023157"/>
    </source>
</evidence>
<dbReference type="GO" id="GO:0042025">
    <property type="term" value="C:host cell nucleus"/>
    <property type="evidence" value="ECO:0007669"/>
    <property type="project" value="UniProtKB-SubCell"/>
</dbReference>
<keyword evidence="13 15" id="KW-1015">Disulfide bond</keyword>
<dbReference type="GO" id="GO:0003677">
    <property type="term" value="F:DNA binding"/>
    <property type="evidence" value="ECO:0007669"/>
    <property type="project" value="UniProtKB-UniRule"/>
</dbReference>
<evidence type="ECO:0000256" key="5">
    <source>
        <dbReference type="ARBA" id="ARBA00022581"/>
    </source>
</evidence>
<evidence type="ECO:0000256" key="15">
    <source>
        <dbReference type="HAMAP-Rule" id="MF_04003"/>
    </source>
</evidence>
<evidence type="ECO:0000256" key="8">
    <source>
        <dbReference type="ARBA" id="ARBA00022921"/>
    </source>
</evidence>
<protein>
    <recommendedName>
        <fullName evidence="15">Minor capsid protein L2</fullName>
    </recommendedName>
</protein>
<dbReference type="GO" id="GO:0019028">
    <property type="term" value="C:viral capsid"/>
    <property type="evidence" value="ECO:0007669"/>
    <property type="project" value="UniProtKB-UniRule"/>
</dbReference>
<dbReference type="GO" id="GO:0043657">
    <property type="term" value="C:host cell"/>
    <property type="evidence" value="ECO:0007669"/>
    <property type="project" value="GOC"/>
</dbReference>
<comment type="subcellular location">
    <subcellularLocation>
        <location evidence="15">Virion</location>
    </subcellularLocation>
    <subcellularLocation>
        <location evidence="15">Host nucleus</location>
    </subcellularLocation>
</comment>
<evidence type="ECO:0000256" key="11">
    <source>
        <dbReference type="ARBA" id="ARBA00023120"/>
    </source>
</evidence>
<keyword evidence="9 15" id="KW-1177">Microtubular inwards viral transport</keyword>
<dbReference type="GO" id="GO:0046718">
    <property type="term" value="P:symbiont entry into host cell"/>
    <property type="evidence" value="ECO:0007669"/>
    <property type="project" value="UniProtKB-KW"/>
</dbReference>
<gene>
    <name evidence="15" type="primary">L2</name>
</gene>
<keyword evidence="2 15" id="KW-0597">Phosphoprotein</keyword>
<keyword evidence="14 15" id="KW-1160">Virus entry into host cell</keyword>
<organism evidence="16">
    <name type="scientific">Human papillomavirus</name>
    <dbReference type="NCBI Taxonomy" id="10566"/>
    <lineage>
        <taxon>Viruses</taxon>
        <taxon>Monodnaviria</taxon>
        <taxon>Shotokuvirae</taxon>
        <taxon>Cossaviricota</taxon>
        <taxon>Papovaviricetes</taxon>
        <taxon>Zurhausenvirales</taxon>
        <taxon>Papillomaviridae</taxon>
    </lineage>
</organism>
<accession>A0A385PK63</accession>
<evidence type="ECO:0000256" key="1">
    <source>
        <dbReference type="ARBA" id="ARBA00022524"/>
    </source>
</evidence>
<keyword evidence="12 15" id="KW-0238">DNA-binding</keyword>
<evidence type="ECO:0000256" key="4">
    <source>
        <dbReference type="ARBA" id="ARBA00022562"/>
    </source>
</evidence>
<evidence type="ECO:0000256" key="10">
    <source>
        <dbReference type="ARBA" id="ARBA00023046"/>
    </source>
</evidence>
<keyword evidence="8 15" id="KW-0426">Late protein</keyword>
<evidence type="ECO:0000256" key="7">
    <source>
        <dbReference type="ARBA" id="ARBA00022844"/>
    </source>
</evidence>
<dbReference type="GO" id="GO:0075732">
    <property type="term" value="P:viral penetration into host nucleus"/>
    <property type="evidence" value="ECO:0007669"/>
    <property type="project" value="UniProtKB-KW"/>
</dbReference>
<reference evidence="16" key="1">
    <citation type="journal article" date="2018" name="Nat. Med.">
        <title>Expanded skin virome in DOCK8-deficient patients.</title>
        <authorList>
            <consortium name="NISC Comparative Sequencing Program"/>
            <person name="Tirosh O."/>
            <person name="Conlan S."/>
            <person name="Deming C."/>
            <person name="Lee-Lin S.Q."/>
            <person name="Huang X."/>
            <person name="Su H.C."/>
            <person name="Freeman A.F."/>
            <person name="Segre J.A."/>
            <person name="Kong H.H."/>
        </authorList>
    </citation>
    <scope>NUCLEOTIDE SEQUENCE</scope>
    <source>
        <strain evidence="16">HPV-mSK_188</strain>
    </source>
</reference>
<dbReference type="GO" id="GO:0075521">
    <property type="term" value="P:microtubule-dependent intracellular transport of viral material towards nucleus"/>
    <property type="evidence" value="ECO:0007669"/>
    <property type="project" value="UniProtKB-UniRule"/>
</dbReference>
<name>A0A385PK63_9PAPI</name>
<proteinExistence type="inferred from homology"/>
<feature type="disulfide bond" evidence="15">
    <location>
        <begin position="20"/>
        <end position="26"/>
    </location>
</feature>
<keyword evidence="5 15" id="KW-0945">Host-virus interaction</keyword>
<keyword evidence="10" id="KW-1039">Host endosome</keyword>
<evidence type="ECO:0000256" key="14">
    <source>
        <dbReference type="ARBA" id="ARBA00023296"/>
    </source>
</evidence>